<dbReference type="CDD" id="cd00207">
    <property type="entry name" value="fer2"/>
    <property type="match status" value="1"/>
</dbReference>
<dbReference type="InterPro" id="IPR006058">
    <property type="entry name" value="2Fe2S_fd_BS"/>
</dbReference>
<accession>A0A1H7VMR8</accession>
<dbReference type="GO" id="GO:0016491">
    <property type="term" value="F:oxidoreductase activity"/>
    <property type="evidence" value="ECO:0007669"/>
    <property type="project" value="UniProtKB-KW"/>
</dbReference>
<dbReference type="SUPFAM" id="SSF52343">
    <property type="entry name" value="Ferredoxin reductase-like, C-terminal NADP-linked domain"/>
    <property type="match status" value="1"/>
</dbReference>
<proteinExistence type="predicted"/>
<keyword evidence="7" id="KW-0408">Iron</keyword>
<evidence type="ECO:0000259" key="9">
    <source>
        <dbReference type="PROSITE" id="PS51085"/>
    </source>
</evidence>
<dbReference type="EMBL" id="FOAJ01000026">
    <property type="protein sequence ID" value="SEM10078.1"/>
    <property type="molecule type" value="Genomic_DNA"/>
</dbReference>
<evidence type="ECO:0000256" key="8">
    <source>
        <dbReference type="ARBA" id="ARBA00023014"/>
    </source>
</evidence>
<keyword evidence="3" id="KW-0288">FMN</keyword>
<dbReference type="PROSITE" id="PS00197">
    <property type="entry name" value="2FE2S_FER_1"/>
    <property type="match status" value="1"/>
</dbReference>
<protein>
    <submittedName>
        <fullName evidence="11">Ferredoxin-NADP reductase</fullName>
    </submittedName>
</protein>
<feature type="domain" description="2Fe-2S ferredoxin-type" evidence="9">
    <location>
        <begin position="228"/>
        <end position="311"/>
    </location>
</feature>
<dbReference type="PANTHER" id="PTHR47354:SF1">
    <property type="entry name" value="CARNITINE MONOOXYGENASE REDUCTASE SUBUNIT"/>
    <property type="match status" value="1"/>
</dbReference>
<dbReference type="Proteomes" id="UP000199120">
    <property type="component" value="Unassembled WGS sequence"/>
</dbReference>
<dbReference type="GO" id="GO:0046872">
    <property type="term" value="F:metal ion binding"/>
    <property type="evidence" value="ECO:0007669"/>
    <property type="project" value="UniProtKB-KW"/>
</dbReference>
<keyword evidence="8" id="KW-0411">Iron-sulfur</keyword>
<gene>
    <name evidence="11" type="ORF">SAMN05192542_1268</name>
</gene>
<keyword evidence="5" id="KW-0479">Metal-binding</keyword>
<keyword evidence="2" id="KW-0285">Flavoprotein</keyword>
<dbReference type="Gene3D" id="2.40.30.10">
    <property type="entry name" value="Translation factors"/>
    <property type="match status" value="1"/>
</dbReference>
<dbReference type="InterPro" id="IPR017927">
    <property type="entry name" value="FAD-bd_FR_type"/>
</dbReference>
<dbReference type="CDD" id="cd06185">
    <property type="entry name" value="PDR_like"/>
    <property type="match status" value="1"/>
</dbReference>
<dbReference type="Gene3D" id="3.10.20.30">
    <property type="match status" value="1"/>
</dbReference>
<dbReference type="GO" id="GO:0051537">
    <property type="term" value="F:2 iron, 2 sulfur cluster binding"/>
    <property type="evidence" value="ECO:0007669"/>
    <property type="project" value="UniProtKB-KW"/>
</dbReference>
<dbReference type="PROSITE" id="PS51085">
    <property type="entry name" value="2FE2S_FER_2"/>
    <property type="match status" value="1"/>
</dbReference>
<dbReference type="STRING" id="416943.SAMN05445871_4320"/>
<dbReference type="SUPFAM" id="SSF54292">
    <property type="entry name" value="2Fe-2S ferredoxin-like"/>
    <property type="match status" value="1"/>
</dbReference>
<dbReference type="InterPro" id="IPR012675">
    <property type="entry name" value="Beta-grasp_dom_sf"/>
</dbReference>
<organism evidence="11 12">
    <name type="scientific">Paraburkholderia caballeronis</name>
    <dbReference type="NCBI Taxonomy" id="416943"/>
    <lineage>
        <taxon>Bacteria</taxon>
        <taxon>Pseudomonadati</taxon>
        <taxon>Pseudomonadota</taxon>
        <taxon>Betaproteobacteria</taxon>
        <taxon>Burkholderiales</taxon>
        <taxon>Burkholderiaceae</taxon>
        <taxon>Paraburkholderia</taxon>
    </lineage>
</organism>
<evidence type="ECO:0000256" key="1">
    <source>
        <dbReference type="ARBA" id="ARBA00001917"/>
    </source>
</evidence>
<evidence type="ECO:0000256" key="6">
    <source>
        <dbReference type="ARBA" id="ARBA00023002"/>
    </source>
</evidence>
<name>A0A1H7VMR8_9BURK</name>
<dbReference type="PROSITE" id="PS51384">
    <property type="entry name" value="FAD_FR"/>
    <property type="match status" value="1"/>
</dbReference>
<dbReference type="InterPro" id="IPR001041">
    <property type="entry name" value="2Fe-2S_ferredoxin-type"/>
</dbReference>
<feature type="domain" description="FAD-binding FR-type" evidence="10">
    <location>
        <begin position="1"/>
        <end position="105"/>
    </location>
</feature>
<dbReference type="InterPro" id="IPR036010">
    <property type="entry name" value="2Fe-2S_ferredoxin-like_sf"/>
</dbReference>
<dbReference type="PRINTS" id="PR00409">
    <property type="entry name" value="PHDIOXRDTASE"/>
</dbReference>
<dbReference type="Gene3D" id="3.40.50.80">
    <property type="entry name" value="Nucleotide-binding domain of ferredoxin-NADP reductase (FNR) module"/>
    <property type="match status" value="1"/>
</dbReference>
<evidence type="ECO:0000313" key="12">
    <source>
        <dbReference type="Proteomes" id="UP000199120"/>
    </source>
</evidence>
<evidence type="ECO:0000256" key="4">
    <source>
        <dbReference type="ARBA" id="ARBA00022714"/>
    </source>
</evidence>
<evidence type="ECO:0000313" key="11">
    <source>
        <dbReference type="EMBL" id="SEM10078.1"/>
    </source>
</evidence>
<dbReference type="PANTHER" id="PTHR47354">
    <property type="entry name" value="NADH OXIDOREDUCTASE HCR"/>
    <property type="match status" value="1"/>
</dbReference>
<sequence>MNTLDVRVAAIRPLTPVVRELTLAPVAGELPAFSAGSHIQLWMNDGERAYRNAYSLLGDPADRSAWRIAVRRQEPSRGGSAFVHECIEPGMTLRVSAPANLFALNAGCRTHILVAGGIGITPFLAHIAELERRHADFELHYAYRPGLTDAYLDELDARLGARLHRYDGRHARFDAARVLTGRPLGAHVYVCGPQRLLSDVRRAAETLGWPASRLHWEAFAAPAPGTPFKATLRRSGLSIDVGADQSLLEALEAAGIDVPNLCRGGACGQCITPHLEGDIEHRDSVLSPDERATHLMPCVSRACGATLTLDL</sequence>
<dbReference type="RefSeq" id="WP_090548467.1">
    <property type="nucleotide sequence ID" value="NZ_FNSR01000002.1"/>
</dbReference>
<dbReference type="AlphaFoldDB" id="A0A1H7VMR8"/>
<evidence type="ECO:0000256" key="2">
    <source>
        <dbReference type="ARBA" id="ARBA00022630"/>
    </source>
</evidence>
<dbReference type="Pfam" id="PF22290">
    <property type="entry name" value="DmmA-like_N"/>
    <property type="match status" value="1"/>
</dbReference>
<reference evidence="12" key="1">
    <citation type="submission" date="2016-10" db="EMBL/GenBank/DDBJ databases">
        <authorList>
            <person name="Varghese N."/>
            <person name="Submissions S."/>
        </authorList>
    </citation>
    <scope>NUCLEOTIDE SEQUENCE [LARGE SCALE GENOMIC DNA]</scope>
    <source>
        <strain evidence="12">LMG 26416</strain>
    </source>
</reference>
<evidence type="ECO:0000256" key="5">
    <source>
        <dbReference type="ARBA" id="ARBA00022723"/>
    </source>
</evidence>
<evidence type="ECO:0000256" key="7">
    <source>
        <dbReference type="ARBA" id="ARBA00023004"/>
    </source>
</evidence>
<keyword evidence="12" id="KW-1185">Reference proteome</keyword>
<evidence type="ECO:0000259" key="10">
    <source>
        <dbReference type="PROSITE" id="PS51384"/>
    </source>
</evidence>
<keyword evidence="6" id="KW-0560">Oxidoreductase</keyword>
<keyword evidence="4" id="KW-0001">2Fe-2S</keyword>
<dbReference type="InterPro" id="IPR054582">
    <property type="entry name" value="DmmA-like_N"/>
</dbReference>
<dbReference type="OrthoDB" id="544091at2"/>
<dbReference type="InterPro" id="IPR017938">
    <property type="entry name" value="Riboflavin_synthase-like_b-brl"/>
</dbReference>
<dbReference type="Pfam" id="PF00111">
    <property type="entry name" value="Fer2"/>
    <property type="match status" value="1"/>
</dbReference>
<dbReference type="SUPFAM" id="SSF63380">
    <property type="entry name" value="Riboflavin synthase domain-like"/>
    <property type="match status" value="1"/>
</dbReference>
<evidence type="ECO:0000256" key="3">
    <source>
        <dbReference type="ARBA" id="ARBA00022643"/>
    </source>
</evidence>
<dbReference type="InterPro" id="IPR039261">
    <property type="entry name" value="FNR_nucleotide-bd"/>
</dbReference>
<dbReference type="InterPro" id="IPR050415">
    <property type="entry name" value="MRET"/>
</dbReference>
<comment type="cofactor">
    <cofactor evidence="1">
        <name>FMN</name>
        <dbReference type="ChEBI" id="CHEBI:58210"/>
    </cofactor>
</comment>